<dbReference type="PANTHER" id="PTHR18929">
    <property type="entry name" value="PROTEIN DISULFIDE ISOMERASE"/>
    <property type="match status" value="1"/>
</dbReference>
<gene>
    <name evidence="5" type="ORF">AKO1_007177</name>
</gene>
<dbReference type="SUPFAM" id="SSF52833">
    <property type="entry name" value="Thioredoxin-like"/>
    <property type="match status" value="3"/>
</dbReference>
<dbReference type="Proteomes" id="UP001431209">
    <property type="component" value="Unassembled WGS sequence"/>
</dbReference>
<keyword evidence="3" id="KW-0732">Signal</keyword>
<proteinExistence type="inferred from homology"/>
<dbReference type="CDD" id="cd02961">
    <property type="entry name" value="PDI_a_family"/>
    <property type="match status" value="1"/>
</dbReference>
<feature type="region of interest" description="Disordered" evidence="2">
    <location>
        <begin position="477"/>
        <end position="520"/>
    </location>
</feature>
<accession>A0AAW2YTG8</accession>
<feature type="chain" id="PRO_5043699809" evidence="3">
    <location>
        <begin position="18"/>
        <end position="520"/>
    </location>
</feature>
<organism evidence="5 6">
    <name type="scientific">Acrasis kona</name>
    <dbReference type="NCBI Taxonomy" id="1008807"/>
    <lineage>
        <taxon>Eukaryota</taxon>
        <taxon>Discoba</taxon>
        <taxon>Heterolobosea</taxon>
        <taxon>Tetramitia</taxon>
        <taxon>Eutetramitia</taxon>
        <taxon>Acrasidae</taxon>
        <taxon>Acrasis</taxon>
    </lineage>
</organism>
<feature type="domain" description="Thioredoxin" evidence="4">
    <location>
        <begin position="346"/>
        <end position="462"/>
    </location>
</feature>
<dbReference type="AlphaFoldDB" id="A0AAW2YTG8"/>
<dbReference type="Pfam" id="PF13848">
    <property type="entry name" value="Thioredoxin_6"/>
    <property type="match status" value="1"/>
</dbReference>
<evidence type="ECO:0000313" key="5">
    <source>
        <dbReference type="EMBL" id="KAL0480241.1"/>
    </source>
</evidence>
<evidence type="ECO:0000256" key="3">
    <source>
        <dbReference type="SAM" id="SignalP"/>
    </source>
</evidence>
<feature type="signal peptide" evidence="3">
    <location>
        <begin position="1"/>
        <end position="17"/>
    </location>
</feature>
<feature type="compositionally biased region" description="Low complexity" evidence="2">
    <location>
        <begin position="483"/>
        <end position="492"/>
    </location>
</feature>
<keyword evidence="6" id="KW-1185">Reference proteome</keyword>
<protein>
    <submittedName>
        <fullName evidence="5">Disulfide-isomerase</fullName>
    </submittedName>
</protein>
<dbReference type="GO" id="GO:0005783">
    <property type="term" value="C:endoplasmic reticulum"/>
    <property type="evidence" value="ECO:0007669"/>
    <property type="project" value="TreeGrafter"/>
</dbReference>
<evidence type="ECO:0000256" key="2">
    <source>
        <dbReference type="SAM" id="MobiDB-lite"/>
    </source>
</evidence>
<comment type="caution">
    <text evidence="5">The sequence shown here is derived from an EMBL/GenBank/DDBJ whole genome shotgun (WGS) entry which is preliminary data.</text>
</comment>
<name>A0AAW2YTG8_9EUKA</name>
<comment type="similarity">
    <text evidence="1">Belongs to the protein disulfide isomerase family.</text>
</comment>
<dbReference type="GO" id="GO:0034976">
    <property type="term" value="P:response to endoplasmic reticulum stress"/>
    <property type="evidence" value="ECO:0007669"/>
    <property type="project" value="TreeGrafter"/>
</dbReference>
<dbReference type="CDD" id="cd02982">
    <property type="entry name" value="PDI_b'_family"/>
    <property type="match status" value="1"/>
</dbReference>
<dbReference type="Gene3D" id="3.40.30.10">
    <property type="entry name" value="Glutaredoxin"/>
    <property type="match status" value="4"/>
</dbReference>
<dbReference type="InterPro" id="IPR013766">
    <property type="entry name" value="Thioredoxin_domain"/>
</dbReference>
<evidence type="ECO:0000313" key="6">
    <source>
        <dbReference type="Proteomes" id="UP001431209"/>
    </source>
</evidence>
<sequence>MKAIVLTLVLLLVCVYAKNVTEVTSENWNEVVKGYNYSLVSFTAPWCSFCKSLHPEYQKVAEDNKNDDVLVANFDCTKEGNADIASRLNVRGFPTIILLKKGEYLAKFNGDRSSEALSSWLLKKTSTPVTTLKSAQDLKQYLFDAGEKLTNVVVGYFNDEDSEERRQYFKLSEHPEAEEFEFVEMLGAEHKTAETKDHIALHRYFKPDPITHTSFGDILSLIRSEGYPLLPEIQESYQRLTQSDKLTGIIFVDPSKDNKDTLQEVENAAEQLKGKVSFVHGDGIMFAEYAENLGVKIQKLPCFVATYFAENKKYIPADTFVINSQQVKTFCEEILSGHIQPTLRSQPVPAQNPNSTVVELVGSTFDSAVMKDTQNDILVYFYAKWCKHCKAFSPRYDYLASLLKNVDNLIVAKIDGSQNDIPFDIEGYPLFALFTTNKAEPTVYEGKRSIKAMIQFIQDTAVASKSSAQLVTLDDVEEEVVEEQNQQEPPEGFNEKEQDEEEEDIFDGLEEEAKDIKDEL</sequence>
<dbReference type="PROSITE" id="PS51352">
    <property type="entry name" value="THIOREDOXIN_2"/>
    <property type="match status" value="2"/>
</dbReference>
<feature type="compositionally biased region" description="Acidic residues" evidence="2">
    <location>
        <begin position="497"/>
        <end position="513"/>
    </location>
</feature>
<feature type="domain" description="Thioredoxin" evidence="4">
    <location>
        <begin position="11"/>
        <end position="126"/>
    </location>
</feature>
<dbReference type="Pfam" id="PF00085">
    <property type="entry name" value="Thioredoxin"/>
    <property type="match status" value="2"/>
</dbReference>
<evidence type="ECO:0000256" key="1">
    <source>
        <dbReference type="ARBA" id="ARBA00006347"/>
    </source>
</evidence>
<reference evidence="5 6" key="1">
    <citation type="submission" date="2024-03" db="EMBL/GenBank/DDBJ databases">
        <title>The Acrasis kona genome and developmental transcriptomes reveal deep origins of eukaryotic multicellular pathways.</title>
        <authorList>
            <person name="Sheikh S."/>
            <person name="Fu C.-J."/>
            <person name="Brown M.W."/>
            <person name="Baldauf S.L."/>
        </authorList>
    </citation>
    <scope>NUCLEOTIDE SEQUENCE [LARGE SCALE GENOMIC DNA]</scope>
    <source>
        <strain evidence="5 6">ATCC MYA-3509</strain>
    </source>
</reference>
<dbReference type="CDD" id="cd02995">
    <property type="entry name" value="PDI_a_PDI_a'_C"/>
    <property type="match status" value="1"/>
</dbReference>
<dbReference type="InterPro" id="IPR036249">
    <property type="entry name" value="Thioredoxin-like_sf"/>
</dbReference>
<dbReference type="EMBL" id="JAOPGA020000642">
    <property type="protein sequence ID" value="KAL0480241.1"/>
    <property type="molecule type" value="Genomic_DNA"/>
</dbReference>
<evidence type="ECO:0000259" key="4">
    <source>
        <dbReference type="PROSITE" id="PS51352"/>
    </source>
</evidence>
<dbReference type="GO" id="GO:0006457">
    <property type="term" value="P:protein folding"/>
    <property type="evidence" value="ECO:0007669"/>
    <property type="project" value="TreeGrafter"/>
</dbReference>
<dbReference type="GO" id="GO:0003756">
    <property type="term" value="F:protein disulfide isomerase activity"/>
    <property type="evidence" value="ECO:0007669"/>
    <property type="project" value="TreeGrafter"/>
</dbReference>